<accession>A0A0C2C6F1</accession>
<evidence type="ECO:0000313" key="4">
    <source>
        <dbReference type="Proteomes" id="UP000054047"/>
    </source>
</evidence>
<dbReference type="InterPro" id="IPR012493">
    <property type="entry name" value="Renin_rcpt"/>
</dbReference>
<dbReference type="AlphaFoldDB" id="A0A0C2C6F1"/>
<dbReference type="PANTHER" id="PTHR13351:SF1">
    <property type="entry name" value="RENIN RECEPTOR"/>
    <property type="match status" value="1"/>
</dbReference>
<proteinExistence type="predicted"/>
<evidence type="ECO:0000256" key="1">
    <source>
        <dbReference type="SAM" id="SignalP"/>
    </source>
</evidence>
<feature type="chain" id="PRO_5002158978" description="Renin receptor N-terminal domain-containing protein" evidence="1">
    <location>
        <begin position="17"/>
        <end position="217"/>
    </location>
</feature>
<dbReference type="Pfam" id="PF25294">
    <property type="entry name" value="RENR_N"/>
    <property type="match status" value="1"/>
</dbReference>
<dbReference type="EMBL" id="KN773331">
    <property type="protein sequence ID" value="KIH45227.1"/>
    <property type="molecule type" value="Genomic_DNA"/>
</dbReference>
<protein>
    <recommendedName>
        <fullName evidence="2">Renin receptor N-terminal domain-containing protein</fullName>
    </recommendedName>
</protein>
<dbReference type="GO" id="GO:0038023">
    <property type="term" value="F:signaling receptor activity"/>
    <property type="evidence" value="ECO:0007669"/>
    <property type="project" value="InterPro"/>
</dbReference>
<keyword evidence="1" id="KW-0732">Signal</keyword>
<dbReference type="PANTHER" id="PTHR13351">
    <property type="entry name" value="RENIN RECEPTOR"/>
    <property type="match status" value="1"/>
</dbReference>
<sequence>MGKLVLLLVLAAACSASVIEFVSVPASVKLPSSSASDLRLSQLPQLNANLLGLSAEGVSGFEVETDLFSRPRAIAVIRIEGVDKLNDGNADTYNLENDRSDQFSTLNEQLAHSFGSDREFVTVNRDGISGSAIAQGISKREVNNDIKTKLSALREELDNVYRLSATVNAEKAKFKTTSAPDVYLVTIRGLAGENLNDEDRNIAMKDIQKAINKVRRP</sequence>
<dbReference type="Proteomes" id="UP000054047">
    <property type="component" value="Unassembled WGS sequence"/>
</dbReference>
<reference evidence="3 4" key="1">
    <citation type="submission" date="2013-12" db="EMBL/GenBank/DDBJ databases">
        <title>Draft genome of the parsitic nematode Ancylostoma duodenale.</title>
        <authorList>
            <person name="Mitreva M."/>
        </authorList>
    </citation>
    <scope>NUCLEOTIDE SEQUENCE [LARGE SCALE GENOMIC DNA]</scope>
    <source>
        <strain evidence="3 4">Zhejiang</strain>
    </source>
</reference>
<feature type="signal peptide" evidence="1">
    <location>
        <begin position="1"/>
        <end position="16"/>
    </location>
</feature>
<evidence type="ECO:0000313" key="3">
    <source>
        <dbReference type="EMBL" id="KIH45227.1"/>
    </source>
</evidence>
<name>A0A0C2C6F1_9BILA</name>
<dbReference type="OrthoDB" id="7866065at2759"/>
<keyword evidence="4" id="KW-1185">Reference proteome</keyword>
<gene>
    <name evidence="3" type="ORF">ANCDUO_24736</name>
</gene>
<dbReference type="GO" id="GO:0030177">
    <property type="term" value="P:positive regulation of Wnt signaling pathway"/>
    <property type="evidence" value="ECO:0007669"/>
    <property type="project" value="TreeGrafter"/>
</dbReference>
<dbReference type="GO" id="GO:0009897">
    <property type="term" value="C:external side of plasma membrane"/>
    <property type="evidence" value="ECO:0007669"/>
    <property type="project" value="TreeGrafter"/>
</dbReference>
<feature type="domain" description="Renin receptor N-terminal" evidence="2">
    <location>
        <begin position="24"/>
        <end position="157"/>
    </location>
</feature>
<evidence type="ECO:0000259" key="2">
    <source>
        <dbReference type="Pfam" id="PF25294"/>
    </source>
</evidence>
<dbReference type="InterPro" id="IPR057318">
    <property type="entry name" value="RENR_N"/>
</dbReference>
<organism evidence="3 4">
    <name type="scientific">Ancylostoma duodenale</name>
    <dbReference type="NCBI Taxonomy" id="51022"/>
    <lineage>
        <taxon>Eukaryota</taxon>
        <taxon>Metazoa</taxon>
        <taxon>Ecdysozoa</taxon>
        <taxon>Nematoda</taxon>
        <taxon>Chromadorea</taxon>
        <taxon>Rhabditida</taxon>
        <taxon>Rhabditina</taxon>
        <taxon>Rhabditomorpha</taxon>
        <taxon>Strongyloidea</taxon>
        <taxon>Ancylostomatidae</taxon>
        <taxon>Ancylostomatinae</taxon>
        <taxon>Ancylostoma</taxon>
    </lineage>
</organism>